<evidence type="ECO:0000256" key="2">
    <source>
        <dbReference type="SAM" id="Phobius"/>
    </source>
</evidence>
<keyword evidence="2" id="KW-0812">Transmembrane</keyword>
<keyword evidence="2" id="KW-0472">Membrane</keyword>
<protein>
    <submittedName>
        <fullName evidence="3">Uncharacterized protein</fullName>
    </submittedName>
</protein>
<gene>
    <name evidence="3" type="ORF">CSSPJE1EN2_LOCUS6746</name>
</gene>
<sequence length="243" mass="26551">MSRTSESSSASELDLQVIVPVGRVQFTSMDESNALPDHITLHAHTDDAEYHHPVPAEATSTTCKNTSVSCCTDIVADIFGQDFRFRPASADTSSVQNLHGGGERRARRPNPGAWVQCSGDRGSGLGLAHRSCAVIWFSAKRVRSSVAYEQLTCEVCKCNLAPTISRIVCQHSRSTPVLEYDFVDPVPDHVIMLDVGQLSVGTTAAVQLHSDSWKLWVALLYFVLLLLVIGSHFFTLQVKTHAT</sequence>
<reference evidence="3" key="1">
    <citation type="submission" date="2024-03" db="EMBL/GenBank/DDBJ databases">
        <authorList>
            <consortium name="ELIXIR-Norway"/>
            <consortium name="Elixir Norway"/>
        </authorList>
    </citation>
    <scope>NUCLEOTIDE SEQUENCE</scope>
</reference>
<evidence type="ECO:0000256" key="1">
    <source>
        <dbReference type="SAM" id="MobiDB-lite"/>
    </source>
</evidence>
<keyword evidence="2" id="KW-1133">Transmembrane helix</keyword>
<feature type="region of interest" description="Disordered" evidence="1">
    <location>
        <begin position="92"/>
        <end position="112"/>
    </location>
</feature>
<proteinExistence type="predicted"/>
<organism evidence="3 4">
    <name type="scientific">Sphagnum jensenii</name>
    <dbReference type="NCBI Taxonomy" id="128206"/>
    <lineage>
        <taxon>Eukaryota</taxon>
        <taxon>Viridiplantae</taxon>
        <taxon>Streptophyta</taxon>
        <taxon>Embryophyta</taxon>
        <taxon>Bryophyta</taxon>
        <taxon>Sphagnophytina</taxon>
        <taxon>Sphagnopsida</taxon>
        <taxon>Sphagnales</taxon>
        <taxon>Sphagnaceae</taxon>
        <taxon>Sphagnum</taxon>
    </lineage>
</organism>
<keyword evidence="4" id="KW-1185">Reference proteome</keyword>
<name>A0ABP1AMI3_9BRYO</name>
<dbReference type="EMBL" id="OZ023715">
    <property type="protein sequence ID" value="CAK9863751.1"/>
    <property type="molecule type" value="Genomic_DNA"/>
</dbReference>
<evidence type="ECO:0000313" key="4">
    <source>
        <dbReference type="Proteomes" id="UP001497522"/>
    </source>
</evidence>
<dbReference type="Proteomes" id="UP001497522">
    <property type="component" value="Chromosome 14"/>
</dbReference>
<evidence type="ECO:0000313" key="3">
    <source>
        <dbReference type="EMBL" id="CAK9863751.1"/>
    </source>
</evidence>
<accession>A0ABP1AMI3</accession>
<feature type="transmembrane region" description="Helical" evidence="2">
    <location>
        <begin position="215"/>
        <end position="236"/>
    </location>
</feature>